<dbReference type="OrthoDB" id="7870532at2"/>
<sequence>MKLSPIDRAWFDKVLRAIAAAEAGPSEADLAQAPVLSDWKAAISPGGHMMLWGEVTDHPLLGNASIHTSQLIAIDPESGWARTASRWYRLGRSIDALEAELAESMNGKAKLAGSVQFALPGFANIDDPELLQKLLATYIARVREIDAADCSASTEEE</sequence>
<protein>
    <recommendedName>
        <fullName evidence="3">ATP-dependent Lon protease</fullName>
    </recommendedName>
</protein>
<dbReference type="Proteomes" id="UP000183635">
    <property type="component" value="Unassembled WGS sequence"/>
</dbReference>
<dbReference type="RefSeq" id="WP_074970356.1">
    <property type="nucleotide sequence ID" value="NZ_CBCRYP010000040.1"/>
</dbReference>
<evidence type="ECO:0008006" key="3">
    <source>
        <dbReference type="Google" id="ProtNLM"/>
    </source>
</evidence>
<keyword evidence="2" id="KW-1185">Reference proteome</keyword>
<dbReference type="STRING" id="34004.SAMN04488021_14329"/>
<evidence type="ECO:0000313" key="1">
    <source>
        <dbReference type="EMBL" id="SFH91881.1"/>
    </source>
</evidence>
<reference evidence="1 2" key="1">
    <citation type="submission" date="2016-10" db="EMBL/GenBank/DDBJ databases">
        <authorList>
            <person name="de Groot N.N."/>
        </authorList>
    </citation>
    <scope>NUCLEOTIDE SEQUENCE [LARGE SCALE GENOMIC DNA]</scope>
    <source>
        <strain evidence="1 2">DSM 8537</strain>
    </source>
</reference>
<dbReference type="InterPro" id="IPR046574">
    <property type="entry name" value="DUF6634"/>
</dbReference>
<dbReference type="AlphaFoldDB" id="A0A1I3DZJ9"/>
<accession>A0A1I3DZJ9</accession>
<organism evidence="1 2">
    <name type="scientific">Paracoccus aminovorans</name>
    <dbReference type="NCBI Taxonomy" id="34004"/>
    <lineage>
        <taxon>Bacteria</taxon>
        <taxon>Pseudomonadati</taxon>
        <taxon>Pseudomonadota</taxon>
        <taxon>Alphaproteobacteria</taxon>
        <taxon>Rhodobacterales</taxon>
        <taxon>Paracoccaceae</taxon>
        <taxon>Paracoccus</taxon>
    </lineage>
</organism>
<name>A0A1I3DZJ9_9RHOB</name>
<evidence type="ECO:0000313" key="2">
    <source>
        <dbReference type="Proteomes" id="UP000183635"/>
    </source>
</evidence>
<dbReference type="Pfam" id="PF20339">
    <property type="entry name" value="DUF6634"/>
    <property type="match status" value="1"/>
</dbReference>
<gene>
    <name evidence="1" type="ORF">SAMN04488021_14329</name>
</gene>
<dbReference type="EMBL" id="FOPU01000043">
    <property type="protein sequence ID" value="SFH91881.1"/>
    <property type="molecule type" value="Genomic_DNA"/>
</dbReference>
<proteinExistence type="predicted"/>